<feature type="non-terminal residue" evidence="2">
    <location>
        <position position="74"/>
    </location>
</feature>
<dbReference type="AlphaFoldDB" id="A0A0B7C534"/>
<feature type="region of interest" description="Disordered" evidence="1">
    <location>
        <begin position="50"/>
        <end position="74"/>
    </location>
</feature>
<gene>
    <name evidence="2" type="primary">ORF222037</name>
</gene>
<sequence>SMFANADSKDYTEPLSDEVTDNCQTQTYKKELVNTNVQGHYLSEQYAPNVTFGQHMSNRGPNTMSQESGKADTS</sequence>
<protein>
    <submittedName>
        <fullName evidence="2">Uncharacterized protein</fullName>
    </submittedName>
</protein>
<proteinExistence type="predicted"/>
<organism evidence="2">
    <name type="scientific">Arion vulgaris</name>
    <dbReference type="NCBI Taxonomy" id="1028688"/>
    <lineage>
        <taxon>Eukaryota</taxon>
        <taxon>Metazoa</taxon>
        <taxon>Spiralia</taxon>
        <taxon>Lophotrochozoa</taxon>
        <taxon>Mollusca</taxon>
        <taxon>Gastropoda</taxon>
        <taxon>Heterobranchia</taxon>
        <taxon>Euthyneura</taxon>
        <taxon>Panpulmonata</taxon>
        <taxon>Eupulmonata</taxon>
        <taxon>Stylommatophora</taxon>
        <taxon>Helicina</taxon>
        <taxon>Arionoidea</taxon>
        <taxon>Arionidae</taxon>
        <taxon>Arion</taxon>
    </lineage>
</organism>
<feature type="compositionally biased region" description="Polar residues" evidence="1">
    <location>
        <begin position="50"/>
        <end position="68"/>
    </location>
</feature>
<accession>A0A0B7C534</accession>
<dbReference type="EMBL" id="HACG01052875">
    <property type="protein sequence ID" value="CEK99746.1"/>
    <property type="molecule type" value="Transcribed_RNA"/>
</dbReference>
<reference evidence="2" key="1">
    <citation type="submission" date="2014-12" db="EMBL/GenBank/DDBJ databases">
        <title>Insight into the proteome of Arion vulgaris.</title>
        <authorList>
            <person name="Aradska J."/>
            <person name="Bulat T."/>
            <person name="Smidak R."/>
            <person name="Sarate P."/>
            <person name="Gangsoo J."/>
            <person name="Sialana F."/>
            <person name="Bilban M."/>
            <person name="Lubec G."/>
        </authorList>
    </citation>
    <scope>NUCLEOTIDE SEQUENCE</scope>
    <source>
        <tissue evidence="2">Skin</tissue>
    </source>
</reference>
<feature type="region of interest" description="Disordered" evidence="1">
    <location>
        <begin position="1"/>
        <end position="23"/>
    </location>
</feature>
<name>A0A0B7C534_9EUPU</name>
<feature type="non-terminal residue" evidence="2">
    <location>
        <position position="1"/>
    </location>
</feature>
<evidence type="ECO:0000313" key="2">
    <source>
        <dbReference type="EMBL" id="CEK99746.1"/>
    </source>
</evidence>
<evidence type="ECO:0000256" key="1">
    <source>
        <dbReference type="SAM" id="MobiDB-lite"/>
    </source>
</evidence>